<sequence length="549" mass="60136">MVVIQGLPKRIRRSPRFVSTQHVMARTKLVKKSTATTPSAAAGTGLSRTQNQMLAVQTTEAPGTSDQTATGPAGGNGSSTRQDSGDEETKGNQSADGNNSADEHEDREADADEHEDGGTQDATTSADMVPATTFAPFLQQLTTTADGRKDGALERRGADAPGTATRCSHQQRADDGDGTDVGAGQRLFICPTPWTAAASDDGADAPSPVGHGIVVHQAEDRDDDDGDGSFTSDSDDSNDSNDDDGRPPVARQPATISVNRSSQRNRRRTIRDLDLPTFLLTPQTSVSTWIARVELALTGARISGRGEWTDQELYYILGPKLLESAGRLVQLDRKLHDRDRTWSTLKTSLTNRYGERPDKSMAEWRVGQRRMVHGETYVDFAAGLRDLCGNNRVKERVLLEQFYRSIDQTTRALVRQYRPKFRTLAAAVEKATAISDPIYNVAQRMEIIGQAFVTAPDSCEVPASGTTGPVAMIPDVGSGAPDDDSKLALFTNPRGVYNKFTGLYDEPRGRKWNGIYWRPTLSKRSPPLLRQQRRWPDVRRPSLRTRGRK</sequence>
<feature type="region of interest" description="Disordered" evidence="1">
    <location>
        <begin position="29"/>
        <end position="126"/>
    </location>
</feature>
<evidence type="ECO:0000256" key="1">
    <source>
        <dbReference type="SAM" id="MobiDB-lite"/>
    </source>
</evidence>
<dbReference type="AlphaFoldDB" id="A0A225V7J4"/>
<feature type="region of interest" description="Disordered" evidence="1">
    <location>
        <begin position="520"/>
        <end position="549"/>
    </location>
</feature>
<dbReference type="EMBL" id="NBNE01007632">
    <property type="protein sequence ID" value="OWZ00400.1"/>
    <property type="molecule type" value="Genomic_DNA"/>
</dbReference>
<feature type="compositionally biased region" description="Acidic residues" evidence="1">
    <location>
        <begin position="220"/>
        <end position="242"/>
    </location>
</feature>
<comment type="caution">
    <text evidence="2">The sequence shown here is derived from an EMBL/GenBank/DDBJ whole genome shotgun (WGS) entry which is preliminary data.</text>
</comment>
<dbReference type="OrthoDB" id="139861at2759"/>
<feature type="compositionally biased region" description="Polar residues" evidence="1">
    <location>
        <begin position="91"/>
        <end position="100"/>
    </location>
</feature>
<feature type="region of interest" description="Disordered" evidence="1">
    <location>
        <begin position="218"/>
        <end position="267"/>
    </location>
</feature>
<gene>
    <name evidence="2" type="ORF">PHMEG_00028412</name>
</gene>
<feature type="compositionally biased region" description="Polar residues" evidence="1">
    <location>
        <begin position="46"/>
        <end position="70"/>
    </location>
</feature>
<evidence type="ECO:0000313" key="3">
    <source>
        <dbReference type="Proteomes" id="UP000198211"/>
    </source>
</evidence>
<proteinExistence type="predicted"/>
<evidence type="ECO:0000313" key="2">
    <source>
        <dbReference type="EMBL" id="OWZ00400.1"/>
    </source>
</evidence>
<feature type="compositionally biased region" description="Low complexity" evidence="1">
    <location>
        <begin position="33"/>
        <end position="45"/>
    </location>
</feature>
<feature type="region of interest" description="Disordered" evidence="1">
    <location>
        <begin position="142"/>
        <end position="180"/>
    </location>
</feature>
<name>A0A225V7J4_9STRA</name>
<reference evidence="3" key="1">
    <citation type="submission" date="2017-03" db="EMBL/GenBank/DDBJ databases">
        <title>Phytopthora megakarya and P. palmivora, two closely related causual agents of cacao black pod achieved similar genome size and gene model numbers by different mechanisms.</title>
        <authorList>
            <person name="Ali S."/>
            <person name="Shao J."/>
            <person name="Larry D.J."/>
            <person name="Kronmiller B."/>
            <person name="Shen D."/>
            <person name="Strem M.D."/>
            <person name="Melnick R.L."/>
            <person name="Guiltinan M.J."/>
            <person name="Tyler B.M."/>
            <person name="Meinhardt L.W."/>
            <person name="Bailey B.A."/>
        </authorList>
    </citation>
    <scope>NUCLEOTIDE SEQUENCE [LARGE SCALE GENOMIC DNA]</scope>
    <source>
        <strain evidence="3">zdho120</strain>
    </source>
</reference>
<organism evidence="2 3">
    <name type="scientific">Phytophthora megakarya</name>
    <dbReference type="NCBI Taxonomy" id="4795"/>
    <lineage>
        <taxon>Eukaryota</taxon>
        <taxon>Sar</taxon>
        <taxon>Stramenopiles</taxon>
        <taxon>Oomycota</taxon>
        <taxon>Peronosporomycetes</taxon>
        <taxon>Peronosporales</taxon>
        <taxon>Peronosporaceae</taxon>
        <taxon>Phytophthora</taxon>
    </lineage>
</organism>
<feature type="compositionally biased region" description="Basic and acidic residues" evidence="1">
    <location>
        <begin position="146"/>
        <end position="158"/>
    </location>
</feature>
<evidence type="ECO:0008006" key="4">
    <source>
        <dbReference type="Google" id="ProtNLM"/>
    </source>
</evidence>
<keyword evidence="3" id="KW-1185">Reference proteome</keyword>
<accession>A0A225V7J4</accession>
<protein>
    <recommendedName>
        <fullName evidence="4">Retrotransposon gag domain-containing protein</fullName>
    </recommendedName>
</protein>
<dbReference type="Proteomes" id="UP000198211">
    <property type="component" value="Unassembled WGS sequence"/>
</dbReference>